<dbReference type="KEGG" id="gfe:Gferi_13840"/>
<comment type="cofactor">
    <cofactor evidence="1">
        <name>Mg(2+)</name>
        <dbReference type="ChEBI" id="CHEBI:18420"/>
    </cofactor>
</comment>
<name>A0A1D8GI31_9FIRM</name>
<dbReference type="PANTHER" id="PTHR33571:SF14">
    <property type="entry name" value="PROTEIN ADENYLYLTRANSFERASE MJ0435-RELATED"/>
    <property type="match status" value="1"/>
</dbReference>
<keyword evidence="5" id="KW-0479">Metal-binding</keyword>
<evidence type="ECO:0000256" key="1">
    <source>
        <dbReference type="ARBA" id="ARBA00001946"/>
    </source>
</evidence>
<evidence type="ECO:0000256" key="7">
    <source>
        <dbReference type="ARBA" id="ARBA00022840"/>
    </source>
</evidence>
<evidence type="ECO:0000259" key="10">
    <source>
        <dbReference type="Pfam" id="PF01909"/>
    </source>
</evidence>
<dbReference type="GO" id="GO:0016779">
    <property type="term" value="F:nucleotidyltransferase activity"/>
    <property type="evidence" value="ECO:0007669"/>
    <property type="project" value="UniProtKB-KW"/>
</dbReference>
<dbReference type="CDD" id="cd05403">
    <property type="entry name" value="NT_KNTase_like"/>
    <property type="match status" value="1"/>
</dbReference>
<keyword evidence="8" id="KW-0460">Magnesium</keyword>
<evidence type="ECO:0000256" key="5">
    <source>
        <dbReference type="ARBA" id="ARBA00022723"/>
    </source>
</evidence>
<keyword evidence="12" id="KW-1185">Reference proteome</keyword>
<keyword evidence="6" id="KW-0547">Nucleotide-binding</keyword>
<dbReference type="Gene3D" id="3.30.460.10">
    <property type="entry name" value="Beta Polymerase, domain 2"/>
    <property type="match status" value="1"/>
</dbReference>
<dbReference type="SUPFAM" id="SSF81301">
    <property type="entry name" value="Nucleotidyltransferase"/>
    <property type="match status" value="1"/>
</dbReference>
<dbReference type="InterPro" id="IPR043519">
    <property type="entry name" value="NT_sf"/>
</dbReference>
<evidence type="ECO:0000256" key="8">
    <source>
        <dbReference type="ARBA" id="ARBA00022842"/>
    </source>
</evidence>
<keyword evidence="4" id="KW-0548">Nucleotidyltransferase</keyword>
<dbReference type="PANTHER" id="PTHR33571">
    <property type="entry name" value="SSL8005 PROTEIN"/>
    <property type="match status" value="1"/>
</dbReference>
<accession>A0A1D8GI31</accession>
<dbReference type="GO" id="GO:0005524">
    <property type="term" value="F:ATP binding"/>
    <property type="evidence" value="ECO:0007669"/>
    <property type="project" value="UniProtKB-KW"/>
</dbReference>
<dbReference type="EMBL" id="CP017269">
    <property type="protein sequence ID" value="AOT70558.1"/>
    <property type="molecule type" value="Genomic_DNA"/>
</dbReference>
<evidence type="ECO:0000256" key="2">
    <source>
        <dbReference type="ARBA" id="ARBA00022649"/>
    </source>
</evidence>
<gene>
    <name evidence="11" type="ORF">Gferi_13840</name>
</gene>
<keyword evidence="3 11" id="KW-0808">Transferase</keyword>
<dbReference type="GO" id="GO:0046872">
    <property type="term" value="F:metal ion binding"/>
    <property type="evidence" value="ECO:0007669"/>
    <property type="project" value="UniProtKB-KW"/>
</dbReference>
<protein>
    <submittedName>
        <fullName evidence="11">Nucleotidyltransferase</fullName>
    </submittedName>
</protein>
<organism evidence="11 12">
    <name type="scientific">Geosporobacter ferrireducens</name>
    <dbReference type="NCBI Taxonomy" id="1424294"/>
    <lineage>
        <taxon>Bacteria</taxon>
        <taxon>Bacillati</taxon>
        <taxon>Bacillota</taxon>
        <taxon>Clostridia</taxon>
        <taxon>Peptostreptococcales</taxon>
        <taxon>Thermotaleaceae</taxon>
        <taxon>Geosporobacter</taxon>
    </lineage>
</organism>
<reference evidence="11 12" key="1">
    <citation type="submission" date="2016-09" db="EMBL/GenBank/DDBJ databases">
        <title>Genomic analysis reveals versatility of anaerobic energy metabolism of Geosporobacter ferrireducens IRF9 of phylum Firmicutes.</title>
        <authorList>
            <person name="Kim S.-J."/>
        </authorList>
    </citation>
    <scope>NUCLEOTIDE SEQUENCE [LARGE SCALE GENOMIC DNA]</scope>
    <source>
        <strain evidence="11 12">IRF9</strain>
    </source>
</reference>
<dbReference type="Pfam" id="PF01909">
    <property type="entry name" value="NTP_transf_2"/>
    <property type="match status" value="1"/>
</dbReference>
<evidence type="ECO:0000256" key="6">
    <source>
        <dbReference type="ARBA" id="ARBA00022741"/>
    </source>
</evidence>
<keyword evidence="7" id="KW-0067">ATP-binding</keyword>
<dbReference type="Proteomes" id="UP000095743">
    <property type="component" value="Chromosome"/>
</dbReference>
<dbReference type="RefSeq" id="WP_069977425.1">
    <property type="nucleotide sequence ID" value="NZ_CP017269.1"/>
</dbReference>
<feature type="domain" description="Polymerase nucleotidyl transferase" evidence="10">
    <location>
        <begin position="19"/>
        <end position="95"/>
    </location>
</feature>
<keyword evidence="2" id="KW-1277">Toxin-antitoxin system</keyword>
<sequence length="100" mass="11661">MYTSNEIMEMLNSNMNNIEKFHISKIGLFGSFARDEQNDKSDIDILVEFKEGYETFDNYMDLKFYLEALFHRKVDVVILNSIKPLVKPSILRSVKYAKGA</sequence>
<comment type="similarity">
    <text evidence="9">Belongs to the MntA antitoxin family.</text>
</comment>
<dbReference type="OrthoDB" id="90159at2"/>
<dbReference type="InterPro" id="IPR002934">
    <property type="entry name" value="Polymerase_NTP_transf_dom"/>
</dbReference>
<evidence type="ECO:0000313" key="12">
    <source>
        <dbReference type="Proteomes" id="UP000095743"/>
    </source>
</evidence>
<dbReference type="AlphaFoldDB" id="A0A1D8GI31"/>
<evidence type="ECO:0000256" key="9">
    <source>
        <dbReference type="ARBA" id="ARBA00038276"/>
    </source>
</evidence>
<evidence type="ECO:0000313" key="11">
    <source>
        <dbReference type="EMBL" id="AOT70558.1"/>
    </source>
</evidence>
<proteinExistence type="inferred from homology"/>
<dbReference type="InterPro" id="IPR052038">
    <property type="entry name" value="Type-VII_TA_antitoxin"/>
</dbReference>
<dbReference type="STRING" id="1424294.Gferi_13840"/>
<evidence type="ECO:0000256" key="3">
    <source>
        <dbReference type="ARBA" id="ARBA00022679"/>
    </source>
</evidence>
<evidence type="ECO:0000256" key="4">
    <source>
        <dbReference type="ARBA" id="ARBA00022695"/>
    </source>
</evidence>